<gene>
    <name evidence="3" type="ordered locus">Kole_0684</name>
</gene>
<dbReference type="PANTHER" id="PTHR12128">
    <property type="entry name" value="DIHYDRODIPICOLINATE SYNTHASE"/>
    <property type="match status" value="1"/>
</dbReference>
<dbReference type="RefSeq" id="WP_015868066.1">
    <property type="nucleotide sequence ID" value="NC_012785.1"/>
</dbReference>
<dbReference type="KEGG" id="kol:Kole_0684"/>
<dbReference type="Pfam" id="PF00701">
    <property type="entry name" value="DHDPS"/>
    <property type="match status" value="1"/>
</dbReference>
<dbReference type="Gene3D" id="3.20.20.70">
    <property type="entry name" value="Aldolase class I"/>
    <property type="match status" value="1"/>
</dbReference>
<dbReference type="PANTHER" id="PTHR12128:SF66">
    <property type="entry name" value="4-HYDROXY-2-OXOGLUTARATE ALDOLASE, MITOCHONDRIAL"/>
    <property type="match status" value="1"/>
</dbReference>
<dbReference type="STRING" id="521045.Kole_0684"/>
<protein>
    <submittedName>
        <fullName evidence="3">Dihydrodipicolinate synthetase</fullName>
    </submittedName>
</protein>
<dbReference type="InterPro" id="IPR013785">
    <property type="entry name" value="Aldolase_TIM"/>
</dbReference>
<dbReference type="eggNOG" id="COG0329">
    <property type="taxonomic scope" value="Bacteria"/>
</dbReference>
<evidence type="ECO:0000256" key="1">
    <source>
        <dbReference type="ARBA" id="ARBA00007592"/>
    </source>
</evidence>
<name>C5CFI2_KOSOT</name>
<dbReference type="EMBL" id="CP001634">
    <property type="protein sequence ID" value="ACR79400.1"/>
    <property type="molecule type" value="Genomic_DNA"/>
</dbReference>
<dbReference type="AlphaFoldDB" id="C5CFI2"/>
<reference evidence="3 4" key="1">
    <citation type="submission" date="2009-06" db="EMBL/GenBank/DDBJ databases">
        <title>Complete sequence of Thermotogales bacterium TBF 19.5.1.</title>
        <authorList>
            <consortium name="US DOE Joint Genome Institute"/>
            <person name="Lucas S."/>
            <person name="Copeland A."/>
            <person name="Lapidus A."/>
            <person name="Glavina del Rio T."/>
            <person name="Tice H."/>
            <person name="Bruce D."/>
            <person name="Goodwin L."/>
            <person name="Pitluck S."/>
            <person name="Chertkov O."/>
            <person name="Brettin T."/>
            <person name="Detter J.C."/>
            <person name="Han C."/>
            <person name="Schmutz J."/>
            <person name="Larimer F."/>
            <person name="Land M."/>
            <person name="Hauser L."/>
            <person name="Kyrpides N."/>
            <person name="Ovchinnikova G."/>
            <person name="Noll K."/>
        </authorList>
    </citation>
    <scope>NUCLEOTIDE SEQUENCE [LARGE SCALE GENOMIC DNA]</scope>
    <source>
        <strain evidence="4">ATCC BAA-1733 / DSM 21960 / TBF 19.5.1</strain>
    </source>
</reference>
<organism evidence="3 4">
    <name type="scientific">Kosmotoga olearia (strain ATCC BAA-1733 / DSM 21960 / TBF 19.5.1)</name>
    <dbReference type="NCBI Taxonomy" id="521045"/>
    <lineage>
        <taxon>Bacteria</taxon>
        <taxon>Thermotogati</taxon>
        <taxon>Thermotogota</taxon>
        <taxon>Thermotogae</taxon>
        <taxon>Kosmotogales</taxon>
        <taxon>Kosmotogaceae</taxon>
        <taxon>Kosmotoga</taxon>
    </lineage>
</organism>
<dbReference type="SUPFAM" id="SSF51569">
    <property type="entry name" value="Aldolase"/>
    <property type="match status" value="1"/>
</dbReference>
<proteinExistence type="inferred from homology"/>
<dbReference type="InterPro" id="IPR002220">
    <property type="entry name" value="DapA-like"/>
</dbReference>
<reference evidence="3 4" key="2">
    <citation type="journal article" date="2011" name="J. Bacteriol.">
        <title>Genome Sequence of Kosmotoga olearia Strain TBF 19.5.1, a Thermophilic Bacterium with a Wide Growth Temperature Range, Isolated from the Troll B Oil Platform in the North Sea.</title>
        <authorList>
            <person name="Swithers K.S."/>
            <person name="Dipippo J.L."/>
            <person name="Bruce D.C."/>
            <person name="Detter C."/>
            <person name="Tapia R."/>
            <person name="Han S."/>
            <person name="Goodwin L.A."/>
            <person name="Han J."/>
            <person name="Woyke T."/>
            <person name="Pitluck S."/>
            <person name="Pennacchio L."/>
            <person name="Nolan M."/>
            <person name="Mikhailova N."/>
            <person name="Land M.L."/>
            <person name="Nesbo C.L."/>
            <person name="Gogarten J.P."/>
            <person name="Noll K.M."/>
        </authorList>
    </citation>
    <scope>NUCLEOTIDE SEQUENCE [LARGE SCALE GENOMIC DNA]</scope>
    <source>
        <strain evidence="4">ATCC BAA-1733 / DSM 21960 / TBF 19.5.1</strain>
    </source>
</reference>
<keyword evidence="4" id="KW-1185">Reference proteome</keyword>
<dbReference type="CDD" id="cd00408">
    <property type="entry name" value="DHDPS-like"/>
    <property type="match status" value="1"/>
</dbReference>
<evidence type="ECO:0000313" key="3">
    <source>
        <dbReference type="EMBL" id="ACR79400.1"/>
    </source>
</evidence>
<comment type="similarity">
    <text evidence="1">Belongs to the DapA family.</text>
</comment>
<dbReference type="SMART" id="SM01130">
    <property type="entry name" value="DHDPS"/>
    <property type="match status" value="1"/>
</dbReference>
<dbReference type="GO" id="GO:0008840">
    <property type="term" value="F:4-hydroxy-tetrahydrodipicolinate synthase activity"/>
    <property type="evidence" value="ECO:0007669"/>
    <property type="project" value="TreeGrafter"/>
</dbReference>
<dbReference type="OrthoDB" id="9778880at2"/>
<evidence type="ECO:0000256" key="2">
    <source>
        <dbReference type="ARBA" id="ARBA00023239"/>
    </source>
</evidence>
<sequence>MCELDGKLFPAVPTLFNKKTGSIDIQANKDFAMYLRETPIDGVAVWVHTGRGLFLSREERHFILKLWREALPEKTIFAGVGSKRKELNYEDIKIYIEELLMMAEEAKSGGADCLLAFPPVPLKKLSEDDDLIVRYHRELEQIGLPVILFYLYEEAGGLSYSYETLEKLLSMDHVVGIKLATLYSVIKMQDISRFVLERFPDKALITGEDRMFGYSLTRGSRSALIGLGSVLPQLQKELIESYLKKDPAFISIMKKVDLLAEALFVDPMEGYIERVEEALAMMNIIPEDCVFDPYGPGISDTDKERIRKTLEQLGAL</sequence>
<keyword evidence="2" id="KW-0456">Lyase</keyword>
<accession>C5CFI2</accession>
<dbReference type="HOGENOM" id="CLU_844248_0_0_0"/>
<evidence type="ECO:0000313" key="4">
    <source>
        <dbReference type="Proteomes" id="UP000002382"/>
    </source>
</evidence>
<dbReference type="Proteomes" id="UP000002382">
    <property type="component" value="Chromosome"/>
</dbReference>